<organism evidence="2 3">
    <name type="scientific">Austropuccinia psidii MF-1</name>
    <dbReference type="NCBI Taxonomy" id="1389203"/>
    <lineage>
        <taxon>Eukaryota</taxon>
        <taxon>Fungi</taxon>
        <taxon>Dikarya</taxon>
        <taxon>Basidiomycota</taxon>
        <taxon>Pucciniomycotina</taxon>
        <taxon>Pucciniomycetes</taxon>
        <taxon>Pucciniales</taxon>
        <taxon>Sphaerophragmiaceae</taxon>
        <taxon>Austropuccinia</taxon>
    </lineage>
</organism>
<proteinExistence type="predicted"/>
<feature type="region of interest" description="Disordered" evidence="1">
    <location>
        <begin position="38"/>
        <end position="88"/>
    </location>
</feature>
<evidence type="ECO:0000313" key="3">
    <source>
        <dbReference type="Proteomes" id="UP000765509"/>
    </source>
</evidence>
<sequence>MKRFRTGHKNSQTLERTLCTEHIKQNFQYGSIIGRSGNNYPEDLSQANDFDVSHGRNERLESQREFEGLRRKSSQNQRQPCSHAFHRKSWHMKELSQIQLPPYMEEELQCSPKQSRSSRPYKPRATSSKAHQSSLVVFGRRKGAHGKKKLLSARGREKKTP</sequence>
<dbReference type="EMBL" id="AVOT02048686">
    <property type="protein sequence ID" value="MBW0543891.1"/>
    <property type="molecule type" value="Genomic_DNA"/>
</dbReference>
<evidence type="ECO:0000313" key="2">
    <source>
        <dbReference type="EMBL" id="MBW0543891.1"/>
    </source>
</evidence>
<name>A0A9Q3FUX0_9BASI</name>
<accession>A0A9Q3FUX0</accession>
<reference evidence="2" key="1">
    <citation type="submission" date="2021-03" db="EMBL/GenBank/DDBJ databases">
        <title>Draft genome sequence of rust myrtle Austropuccinia psidii MF-1, a brazilian biotype.</title>
        <authorList>
            <person name="Quecine M.C."/>
            <person name="Pachon D.M.R."/>
            <person name="Bonatelli M.L."/>
            <person name="Correr F.H."/>
            <person name="Franceschini L.M."/>
            <person name="Leite T.F."/>
            <person name="Margarido G.R.A."/>
            <person name="Almeida C.A."/>
            <person name="Ferrarezi J.A."/>
            <person name="Labate C.A."/>
        </authorList>
    </citation>
    <scope>NUCLEOTIDE SEQUENCE</scope>
    <source>
        <strain evidence="2">MF-1</strain>
    </source>
</reference>
<evidence type="ECO:0000256" key="1">
    <source>
        <dbReference type="SAM" id="MobiDB-lite"/>
    </source>
</evidence>
<gene>
    <name evidence="2" type="ORF">O181_083606</name>
</gene>
<keyword evidence="3" id="KW-1185">Reference proteome</keyword>
<protein>
    <submittedName>
        <fullName evidence="2">Uncharacterized protein</fullName>
    </submittedName>
</protein>
<dbReference type="AlphaFoldDB" id="A0A9Q3FUX0"/>
<comment type="caution">
    <text evidence="2">The sequence shown here is derived from an EMBL/GenBank/DDBJ whole genome shotgun (WGS) entry which is preliminary data.</text>
</comment>
<feature type="compositionally biased region" description="Basic and acidic residues" evidence="1">
    <location>
        <begin position="51"/>
        <end position="70"/>
    </location>
</feature>
<dbReference type="Proteomes" id="UP000765509">
    <property type="component" value="Unassembled WGS sequence"/>
</dbReference>
<feature type="region of interest" description="Disordered" evidence="1">
    <location>
        <begin position="101"/>
        <end position="161"/>
    </location>
</feature>
<feature type="compositionally biased region" description="Basic residues" evidence="1">
    <location>
        <begin position="139"/>
        <end position="151"/>
    </location>
</feature>
<feature type="compositionally biased region" description="Polar residues" evidence="1">
    <location>
        <begin position="125"/>
        <end position="135"/>
    </location>
</feature>